<dbReference type="SUPFAM" id="SSF56935">
    <property type="entry name" value="Porins"/>
    <property type="match status" value="1"/>
</dbReference>
<feature type="domain" description="TonB-dependent receptor plug" evidence="9">
    <location>
        <begin position="138"/>
        <end position="213"/>
    </location>
</feature>
<keyword evidence="5" id="KW-0732">Signal</keyword>
<dbReference type="PANTHER" id="PTHR30069:SF29">
    <property type="entry name" value="HEMOGLOBIN AND HEMOGLOBIN-HAPTOGLOBIN-BINDING PROTEIN 1-RELATED"/>
    <property type="match status" value="1"/>
</dbReference>
<protein>
    <submittedName>
        <fullName evidence="11">Outer membrane receptor protein involved in Fe transport</fullName>
    </submittedName>
</protein>
<comment type="similarity">
    <text evidence="8">Belongs to the TonB-dependent receptor family.</text>
</comment>
<keyword evidence="4 8" id="KW-0812">Transmembrane</keyword>
<reference evidence="11 12" key="1">
    <citation type="submission" date="2020-08" db="EMBL/GenBank/DDBJ databases">
        <title>Genomic Encyclopedia of Type Strains, Phase IV (KMG-V): Genome sequencing to study the core and pangenomes of soil and plant-associated prokaryotes.</title>
        <authorList>
            <person name="Whitman W."/>
        </authorList>
    </citation>
    <scope>NUCLEOTIDE SEQUENCE [LARGE SCALE GENOMIC DNA]</scope>
    <source>
        <strain evidence="11 12">ANJLi2</strain>
    </source>
</reference>
<evidence type="ECO:0000259" key="10">
    <source>
        <dbReference type="Pfam" id="PF14905"/>
    </source>
</evidence>
<comment type="subcellular location">
    <subcellularLocation>
        <location evidence="1 8">Cell outer membrane</location>
        <topology evidence="1 8">Multi-pass membrane protein</topology>
    </subcellularLocation>
</comment>
<evidence type="ECO:0000256" key="5">
    <source>
        <dbReference type="ARBA" id="ARBA00022729"/>
    </source>
</evidence>
<dbReference type="Gene3D" id="2.60.40.1120">
    <property type="entry name" value="Carboxypeptidase-like, regulatory domain"/>
    <property type="match status" value="1"/>
</dbReference>
<keyword evidence="3 8" id="KW-1134">Transmembrane beta strand</keyword>
<dbReference type="Gene3D" id="2.170.130.10">
    <property type="entry name" value="TonB-dependent receptor, plug domain"/>
    <property type="match status" value="1"/>
</dbReference>
<gene>
    <name evidence="11" type="ORF">HDF23_005383</name>
</gene>
<dbReference type="InterPro" id="IPR008969">
    <property type="entry name" value="CarboxyPept-like_regulatory"/>
</dbReference>
<evidence type="ECO:0000256" key="7">
    <source>
        <dbReference type="ARBA" id="ARBA00023237"/>
    </source>
</evidence>
<dbReference type="Pfam" id="PF13715">
    <property type="entry name" value="CarbopepD_reg_2"/>
    <property type="match status" value="1"/>
</dbReference>
<evidence type="ECO:0000256" key="6">
    <source>
        <dbReference type="ARBA" id="ARBA00023136"/>
    </source>
</evidence>
<proteinExistence type="inferred from homology"/>
<keyword evidence="11" id="KW-0675">Receptor</keyword>
<dbReference type="SUPFAM" id="SSF49464">
    <property type="entry name" value="Carboxypeptidase regulatory domain-like"/>
    <property type="match status" value="1"/>
</dbReference>
<dbReference type="PROSITE" id="PS52016">
    <property type="entry name" value="TONB_DEPENDENT_REC_3"/>
    <property type="match status" value="1"/>
</dbReference>
<dbReference type="InterPro" id="IPR036942">
    <property type="entry name" value="Beta-barrel_TonB_sf"/>
</dbReference>
<dbReference type="InterPro" id="IPR012910">
    <property type="entry name" value="Plug_dom"/>
</dbReference>
<evidence type="ECO:0000313" key="12">
    <source>
        <dbReference type="Proteomes" id="UP000541583"/>
    </source>
</evidence>
<sequence length="790" mass="89960">MKFFFFILLLLSNVYLYGQVGVAGKIVIGRTKEPVQYASVTIKDSSLKVITRVITNEKGKFELGGVPAGTHMLEIQFVGYKPFSKAVVVGNTKMDLGIIALEENVIMLNELVVSSEPPRVTMKLDKKVYTVGKDIFAQSGSASEILENIPSVSVDAKGVVSLRGNSNVNVLIDGKRSGLTLNNALDQIPADNIASVEVITSPSARYDSEGAVGIINIILKKNKKSGFNGQVRLVGGIPNDNRVNASLNYKTDKLNLFSTLGYRYSDYVGLYSSGQVTTDAGVATSLSMLQNEKRHDDGKLLYVGADYFIDSKNTITAAFFRNDTKDRDGDVLHYNYGHSGSLKDSALVRDGSSQEVRNYSQVEFNYTRTFDQKRKKFSVDMQYDFWNSDKNWNLSTQKVFPVEEAELPLRTNSKGSSKDFLLKTDFADPLSEKSLFEVGAKIEARSVISDYKAEEFANNEWVIYGDINNRLNYKEIIGSAYAQFESKISKFNYLLGLRSEYTHIGIDDRNDIYNNKKDYARLFPTVNMTYSFNDATMMQLNYSRRISRPSLQLIYPFVELTNLNSQYIGNPNLNPAYTNALEWGLMQHWNKVTLNPSVYFQHTTDFILFYTYRDSKQSTFFTIPVNLDHENRYGFELSATYDPEQWLQVNGEYNVYGFQQRGNYADENFDYSSNTWNARLGTRVKFLQGFVFQARSNFIGEQRNAQSTTKSLYYVDLGLSKNLLKDKMTIAFDVTNVFDSRQYKILTRGDNYTFNRINNNNAARYRLSIVYRFNRKEEQTERKEKSGNRN</sequence>
<evidence type="ECO:0000313" key="11">
    <source>
        <dbReference type="EMBL" id="MBB6112606.1"/>
    </source>
</evidence>
<name>A0ABR6PW95_9SPHI</name>
<dbReference type="InterPro" id="IPR037066">
    <property type="entry name" value="Plug_dom_sf"/>
</dbReference>
<dbReference type="EMBL" id="JACHCB010000020">
    <property type="protein sequence ID" value="MBB6112606.1"/>
    <property type="molecule type" value="Genomic_DNA"/>
</dbReference>
<keyword evidence="2 8" id="KW-0813">Transport</keyword>
<keyword evidence="6 8" id="KW-0472">Membrane</keyword>
<dbReference type="Pfam" id="PF14905">
    <property type="entry name" value="OMP_b-brl_3"/>
    <property type="match status" value="1"/>
</dbReference>
<dbReference type="PANTHER" id="PTHR30069">
    <property type="entry name" value="TONB-DEPENDENT OUTER MEMBRANE RECEPTOR"/>
    <property type="match status" value="1"/>
</dbReference>
<keyword evidence="12" id="KW-1185">Reference proteome</keyword>
<comment type="caution">
    <text evidence="11">The sequence shown here is derived from an EMBL/GenBank/DDBJ whole genome shotgun (WGS) entry which is preliminary data.</text>
</comment>
<dbReference type="InterPro" id="IPR041700">
    <property type="entry name" value="OMP_b-brl_3"/>
</dbReference>
<evidence type="ECO:0000259" key="9">
    <source>
        <dbReference type="Pfam" id="PF07715"/>
    </source>
</evidence>
<organism evidence="11 12">
    <name type="scientific">Mucilaginibacter lappiensis</name>
    <dbReference type="NCBI Taxonomy" id="354630"/>
    <lineage>
        <taxon>Bacteria</taxon>
        <taxon>Pseudomonadati</taxon>
        <taxon>Bacteroidota</taxon>
        <taxon>Sphingobacteriia</taxon>
        <taxon>Sphingobacteriales</taxon>
        <taxon>Sphingobacteriaceae</taxon>
        <taxon>Mucilaginibacter</taxon>
    </lineage>
</organism>
<dbReference type="RefSeq" id="WP_076378233.1">
    <property type="nucleotide sequence ID" value="NZ_FTMG01000020.1"/>
</dbReference>
<dbReference type="Pfam" id="PF07715">
    <property type="entry name" value="Plug"/>
    <property type="match status" value="1"/>
</dbReference>
<evidence type="ECO:0000256" key="4">
    <source>
        <dbReference type="ARBA" id="ARBA00022692"/>
    </source>
</evidence>
<evidence type="ECO:0000256" key="3">
    <source>
        <dbReference type="ARBA" id="ARBA00022452"/>
    </source>
</evidence>
<feature type="domain" description="Outer membrane protein beta-barrel" evidence="10">
    <location>
        <begin position="368"/>
        <end position="771"/>
    </location>
</feature>
<accession>A0ABR6PW95</accession>
<evidence type="ECO:0000256" key="2">
    <source>
        <dbReference type="ARBA" id="ARBA00022448"/>
    </source>
</evidence>
<evidence type="ECO:0000256" key="8">
    <source>
        <dbReference type="PROSITE-ProRule" id="PRU01360"/>
    </source>
</evidence>
<dbReference type="Proteomes" id="UP000541583">
    <property type="component" value="Unassembled WGS sequence"/>
</dbReference>
<dbReference type="Gene3D" id="2.40.170.20">
    <property type="entry name" value="TonB-dependent receptor, beta-barrel domain"/>
    <property type="match status" value="1"/>
</dbReference>
<keyword evidence="7 8" id="KW-0998">Cell outer membrane</keyword>
<dbReference type="InterPro" id="IPR039426">
    <property type="entry name" value="TonB-dep_rcpt-like"/>
</dbReference>
<evidence type="ECO:0000256" key="1">
    <source>
        <dbReference type="ARBA" id="ARBA00004571"/>
    </source>
</evidence>